<evidence type="ECO:0000313" key="1">
    <source>
        <dbReference type="EMBL" id="ALV06869.1"/>
    </source>
</evidence>
<sequence length="201" mass="22246">MPPRQPWAFELLAHHDGSYMLGDATFKPPPPLTDWRFGSPGHPHPATCATCGAKVDKTFVAAHFRVNKRRRDITATYDGYTLVSARLRDTLLRHGATPEDFRALPADPAYWWLSPQQVLDFSAAKRNNPCRACGEYFDEVVPEPRFLERLAGPLSMGVYRSSLEFGSVPLKGTALVIGVDTAQALRDASLTGLILDPLRCP</sequence>
<gene>
    <name evidence="1" type="ORF">RD2015_2399</name>
</gene>
<proteinExistence type="predicted"/>
<keyword evidence="2" id="KW-1185">Reference proteome</keyword>
<protein>
    <submittedName>
        <fullName evidence="1">Uncharacterized protein</fullName>
    </submittedName>
</protein>
<dbReference type="AlphaFoldDB" id="A0A0U3E145"/>
<dbReference type="EMBL" id="CP013729">
    <property type="protein sequence ID" value="ALV06869.1"/>
    <property type="molecule type" value="Genomic_DNA"/>
</dbReference>
<name>A0A0U3E145_9BURK</name>
<dbReference type="KEGG" id="rdp:RD2015_2399"/>
<organism evidence="1 2">
    <name type="scientific">Roseateles depolymerans</name>
    <dbReference type="NCBI Taxonomy" id="76731"/>
    <lineage>
        <taxon>Bacteria</taxon>
        <taxon>Pseudomonadati</taxon>
        <taxon>Pseudomonadota</taxon>
        <taxon>Betaproteobacteria</taxon>
        <taxon>Burkholderiales</taxon>
        <taxon>Sphaerotilaceae</taxon>
        <taxon>Roseateles</taxon>
    </lineage>
</organism>
<dbReference type="STRING" id="76731.RD2015_2399"/>
<dbReference type="Proteomes" id="UP000060699">
    <property type="component" value="Chromosome"/>
</dbReference>
<evidence type="ECO:0000313" key="2">
    <source>
        <dbReference type="Proteomes" id="UP000060699"/>
    </source>
</evidence>
<reference evidence="1 2" key="1">
    <citation type="submission" date="2015-12" db="EMBL/GenBank/DDBJ databases">
        <title>Complete genome of Roseateles depolymerans KCTC 42856.</title>
        <authorList>
            <person name="Kim K.M."/>
        </authorList>
    </citation>
    <scope>NUCLEOTIDE SEQUENCE [LARGE SCALE GENOMIC DNA]</scope>
    <source>
        <strain evidence="1 2">KCTC 42856</strain>
    </source>
</reference>
<accession>A0A0U3E145</accession>
<dbReference type="OrthoDB" id="8912436at2"/>
<dbReference type="RefSeq" id="WP_058935085.1">
    <property type="nucleotide sequence ID" value="NZ_CP013729.1"/>
</dbReference>